<dbReference type="Proteomes" id="UP001558613">
    <property type="component" value="Unassembled WGS sequence"/>
</dbReference>
<evidence type="ECO:0000313" key="2">
    <source>
        <dbReference type="Proteomes" id="UP001558613"/>
    </source>
</evidence>
<proteinExistence type="predicted"/>
<evidence type="ECO:0000313" key="1">
    <source>
        <dbReference type="EMBL" id="KAL1260390.1"/>
    </source>
</evidence>
<gene>
    <name evidence="1" type="ORF">QQF64_008217</name>
</gene>
<comment type="caution">
    <text evidence="1">The sequence shown here is derived from an EMBL/GenBank/DDBJ whole genome shotgun (WGS) entry which is preliminary data.</text>
</comment>
<organism evidence="1 2">
    <name type="scientific">Cirrhinus molitorella</name>
    <name type="common">mud carp</name>
    <dbReference type="NCBI Taxonomy" id="172907"/>
    <lineage>
        <taxon>Eukaryota</taxon>
        <taxon>Metazoa</taxon>
        <taxon>Chordata</taxon>
        <taxon>Craniata</taxon>
        <taxon>Vertebrata</taxon>
        <taxon>Euteleostomi</taxon>
        <taxon>Actinopterygii</taxon>
        <taxon>Neopterygii</taxon>
        <taxon>Teleostei</taxon>
        <taxon>Ostariophysi</taxon>
        <taxon>Cypriniformes</taxon>
        <taxon>Cyprinidae</taxon>
        <taxon>Labeoninae</taxon>
        <taxon>Labeonini</taxon>
        <taxon>Cirrhinus</taxon>
    </lineage>
</organism>
<sequence>MSAASGLANVRGGADHCRIEEFIPVSAAKRAQYAKDDTDTETCLCISCDATPAIDQDLLQVCLSNRRELRCTRYKHKRSSSLCQ</sequence>
<accession>A0ABR3M5K6</accession>
<keyword evidence="2" id="KW-1185">Reference proteome</keyword>
<reference evidence="1 2" key="1">
    <citation type="submission" date="2023-09" db="EMBL/GenBank/DDBJ databases">
        <authorList>
            <person name="Wang M."/>
        </authorList>
    </citation>
    <scope>NUCLEOTIDE SEQUENCE [LARGE SCALE GENOMIC DNA]</scope>
    <source>
        <strain evidence="1">GT-2023</strain>
        <tissue evidence="1">Liver</tissue>
    </source>
</reference>
<name>A0ABR3M5K6_9TELE</name>
<protein>
    <submittedName>
        <fullName evidence="1">Uncharacterized protein</fullName>
    </submittedName>
</protein>
<dbReference type="EMBL" id="JAYMGO010000015">
    <property type="protein sequence ID" value="KAL1260390.1"/>
    <property type="molecule type" value="Genomic_DNA"/>
</dbReference>